<name>A0AAE6R673_9ABAC</name>
<proteinExistence type="predicted"/>
<protein>
    <submittedName>
        <fullName evidence="1">Orf16</fullName>
    </submittedName>
</protein>
<evidence type="ECO:0000313" key="1">
    <source>
        <dbReference type="EMBL" id="QHB21675.1"/>
    </source>
</evidence>
<evidence type="ECO:0000313" key="2">
    <source>
        <dbReference type="Proteomes" id="UP000830275"/>
    </source>
</evidence>
<gene>
    <name evidence="1" type="primary">orf16</name>
    <name evidence="1" type="ORF">Eudi_ORF16</name>
</gene>
<dbReference type="EMBL" id="MN233792">
    <property type="protein sequence ID" value="QHB21675.1"/>
    <property type="molecule type" value="Genomic_DNA"/>
</dbReference>
<keyword evidence="2" id="KW-1185">Reference proteome</keyword>
<accession>A0AAE6R673</accession>
<reference evidence="1 2" key="1">
    <citation type="journal article" date="2019" name="Viruses">
        <title>Genome Analysis of a Novel Clade II.b Alphabaculovirus Obtained from Artaxa digramma.</title>
        <authorList>
            <person name="Li J."/>
            <person name="Duan X."/>
            <person name="Wang Q."/>
            <person name="Zhang L."/>
            <person name="Deng F."/>
            <person name="Wang H."/>
            <person name="Hu Z."/>
            <person name="Wang M."/>
            <person name="Wang J."/>
        </authorList>
    </citation>
    <scope>NUCLEOTIDE SEQUENCE [LARGE SCALE GENOMIC DNA]</scope>
    <source>
        <strain evidence="1 2">424</strain>
    </source>
</reference>
<organism evidence="1 2">
    <name type="scientific">Artaxa digramma nucleopolyhedrovirus</name>
    <dbReference type="NCBI Taxonomy" id="3070910"/>
    <lineage>
        <taxon>Viruses</taxon>
        <taxon>Viruses incertae sedis</taxon>
        <taxon>Naldaviricetes</taxon>
        <taxon>Lefavirales</taxon>
        <taxon>Baculoviridae</taxon>
        <taxon>Alphabaculovirus</taxon>
        <taxon>Alphabaculovirus ardigrammae</taxon>
    </lineage>
</organism>
<sequence>MNRYKLNKIFNHKIPHMYVVSKNSSGKIVTIMESLDEKAAASQNFDNKAKIKYHLVDKIVGNNGSKHYVYRCAKEKTINFICI</sequence>
<dbReference type="Proteomes" id="UP000830275">
    <property type="component" value="Segment"/>
</dbReference>